<evidence type="ECO:0000313" key="4">
    <source>
        <dbReference type="Proteomes" id="UP000255295"/>
    </source>
</evidence>
<dbReference type="EMBL" id="UFSZ01000001">
    <property type="protein sequence ID" value="SUV17861.1"/>
    <property type="molecule type" value="Genomic_DNA"/>
</dbReference>
<organism evidence="1 3">
    <name type="scientific">Lysinibacillus sphaericus</name>
    <name type="common">Bacillus sphaericus</name>
    <dbReference type="NCBI Taxonomy" id="1421"/>
    <lineage>
        <taxon>Bacteria</taxon>
        <taxon>Bacillati</taxon>
        <taxon>Bacillota</taxon>
        <taxon>Bacilli</taxon>
        <taxon>Bacillales</taxon>
        <taxon>Bacillaceae</taxon>
        <taxon>Lysinibacillus</taxon>
    </lineage>
</organism>
<dbReference type="Proteomes" id="UP000238825">
    <property type="component" value="Chromosome"/>
</dbReference>
<dbReference type="AlphaFoldDB" id="A0A2S0JYY6"/>
<protein>
    <submittedName>
        <fullName evidence="1">Uncharacterized protein</fullName>
    </submittedName>
</protein>
<dbReference type="EMBL" id="CP019980">
    <property type="protein sequence ID" value="AVK96353.1"/>
    <property type="molecule type" value="Genomic_DNA"/>
</dbReference>
<proteinExistence type="predicted"/>
<reference evidence="2 4" key="2">
    <citation type="submission" date="2018-06" db="EMBL/GenBank/DDBJ databases">
        <authorList>
            <consortium name="Pathogen Informatics"/>
            <person name="Doyle S."/>
        </authorList>
    </citation>
    <scope>NUCLEOTIDE SEQUENCE [LARGE SCALE GENOMIC DNA]</scope>
    <source>
        <strain evidence="2 4">NCTC10338</strain>
    </source>
</reference>
<evidence type="ECO:0000313" key="1">
    <source>
        <dbReference type="EMBL" id="AVK96353.1"/>
    </source>
</evidence>
<dbReference type="Proteomes" id="UP000255295">
    <property type="component" value="Unassembled WGS sequence"/>
</dbReference>
<reference evidence="1 3" key="1">
    <citation type="submission" date="2017-03" db="EMBL/GenBank/DDBJ databases">
        <title>The whole genome sequencing and assembly of Lysinibacillus sphaericus DSM 28T strain.</title>
        <authorList>
            <person name="Lee Y.-J."/>
            <person name="Yi H."/>
            <person name="Bahn Y.-S."/>
            <person name="Kim J.F."/>
            <person name="Lee D.-W."/>
        </authorList>
    </citation>
    <scope>NUCLEOTIDE SEQUENCE [LARGE SCALE GENOMIC DNA]</scope>
    <source>
        <strain evidence="1 3">DSM 28</strain>
    </source>
</reference>
<name>A0A2S0JYY6_LYSSH</name>
<evidence type="ECO:0000313" key="3">
    <source>
        <dbReference type="Proteomes" id="UP000238825"/>
    </source>
</evidence>
<accession>A0A2S0JYY6</accession>
<evidence type="ECO:0000313" key="2">
    <source>
        <dbReference type="EMBL" id="SUV17861.1"/>
    </source>
</evidence>
<sequence length="93" mass="10580">MLGDSARTLGARLNWIYLLIRKELFVQEQVVYLFHLVHRIDQHTPDFGGTGKNPIWKMRTGDLGPDLVHVLDKPGHGTIQLARSIPFGDYQSL</sequence>
<gene>
    <name evidence="1" type="ORF">LS41612_08860</name>
    <name evidence="2" type="ORF">NCTC10338_02973</name>
</gene>